<proteinExistence type="predicted"/>
<evidence type="ECO:0000313" key="3">
    <source>
        <dbReference type="EMBL" id="PFG75310.1"/>
    </source>
</evidence>
<keyword evidence="4" id="KW-1185">Reference proteome</keyword>
<reference evidence="3 4" key="1">
    <citation type="submission" date="2017-09" db="EMBL/GenBank/DDBJ databases">
        <title>Sequencing the genomes of two abundant thermophiles in Great Basin hot springs: Thermocrinis jamiesonii and novel Chloroflexi Thermoflexus hugenholtzii.</title>
        <authorList>
            <person name="Hedlund B."/>
        </authorList>
    </citation>
    <scope>NUCLEOTIDE SEQUENCE [LARGE SCALE GENOMIC DNA]</scope>
    <source>
        <strain evidence="3 4">G233</strain>
    </source>
</reference>
<dbReference type="Pfam" id="PF09250">
    <property type="entry name" value="Prim-Pol"/>
    <property type="match status" value="1"/>
</dbReference>
<dbReference type="SMART" id="SM00943">
    <property type="entry name" value="Prim-Pol"/>
    <property type="match status" value="1"/>
</dbReference>
<dbReference type="Proteomes" id="UP000223071">
    <property type="component" value="Unassembled WGS sequence"/>
</dbReference>
<evidence type="ECO:0000313" key="4">
    <source>
        <dbReference type="Proteomes" id="UP000223071"/>
    </source>
</evidence>
<dbReference type="InterPro" id="IPR015330">
    <property type="entry name" value="DNA_primase/pol_bifunc_N"/>
</dbReference>
<dbReference type="RefSeq" id="WP_098504632.1">
    <property type="nucleotide sequence ID" value="NZ_PDJQ01000001.1"/>
</dbReference>
<accession>A0A2A9HJK1</accession>
<dbReference type="Pfam" id="PF06048">
    <property type="entry name" value="DUF927"/>
    <property type="match status" value="1"/>
</dbReference>
<dbReference type="Pfam" id="PF08708">
    <property type="entry name" value="PriCT_1"/>
    <property type="match status" value="1"/>
</dbReference>
<evidence type="ECO:0000259" key="2">
    <source>
        <dbReference type="SMART" id="SM00943"/>
    </source>
</evidence>
<organism evidence="3 4">
    <name type="scientific">Tepidiforma thermophila (strain KCTC 52669 / CGMCC 1.13589 / G233)</name>
    <dbReference type="NCBI Taxonomy" id="2761530"/>
    <lineage>
        <taxon>Bacteria</taxon>
        <taxon>Bacillati</taxon>
        <taxon>Chloroflexota</taxon>
        <taxon>Tepidiformia</taxon>
        <taxon>Tepidiformales</taxon>
        <taxon>Tepidiformaceae</taxon>
        <taxon>Tepidiforma</taxon>
    </lineage>
</organism>
<name>A0A2A9HJK1_TEPT2</name>
<dbReference type="EMBL" id="PDJQ01000001">
    <property type="protein sequence ID" value="PFG75310.1"/>
    <property type="molecule type" value="Genomic_DNA"/>
</dbReference>
<dbReference type="SMART" id="SM00942">
    <property type="entry name" value="PriCT_1"/>
    <property type="match status" value="1"/>
</dbReference>
<dbReference type="CDD" id="cd04859">
    <property type="entry name" value="Prim_Pol"/>
    <property type="match status" value="1"/>
</dbReference>
<evidence type="ECO:0000259" key="1">
    <source>
        <dbReference type="SMART" id="SM00942"/>
    </source>
</evidence>
<gene>
    <name evidence="3" type="ORF">A9A59_2578</name>
</gene>
<feature type="domain" description="DNA primase/polymerase bifunctional N-terminal" evidence="2">
    <location>
        <begin position="25"/>
        <end position="189"/>
    </location>
</feature>
<dbReference type="AlphaFoldDB" id="A0A2A9HJK1"/>
<dbReference type="SUPFAM" id="SSF56747">
    <property type="entry name" value="Prim-pol domain"/>
    <property type="match status" value="1"/>
</dbReference>
<feature type="domain" description="Primase C-terminal 1" evidence="1">
    <location>
        <begin position="203"/>
        <end position="269"/>
    </location>
</feature>
<sequence length="872" mass="92958">MADEPRHPHSGRAGPGRASPLLEAALAYARRGWAVLPLRPRGKEPLTEHGVKDATTDPATIEAWWRRWPRANVGIATGTVSKLAVLDIDPRNGGDEALDGLLAQHGGWGIPTDAGGYPETWTVLTGGGGRHYYFAIDGPLPSRKLADGVDLKGDGGYVVAPPSVHPSGASYEVEASTEDLPPAPAPAWLLERACTRKAPLYRELEGEPVREGQRNDYLASVAGKLRRWGLSQAGIEAELRAINAARCVPPLPDDEVRRIAASIARYEPGRPAVAELSAADGAGEEYFADGQGTWRRRQGRDGEDVLEQLANFTARITDDVTVDDGAEQVREFELEASVAGRTVRAEVRAEEFETMRWPVAKLGPEAQVAAGPSKRDHLRAAIQAISSRAGIARRHVYAHLGWREADGRHAFLHAGGAVGADGLEVRLPAELGRFVLPAPPAGDELRAAISGALALLDVAPDRVSVPLLAAAVLPPLLEPDFAIHLAGPTGARKTELAALVQRFYGAGMDARHLPASWRSTANALETLAFLAKDCVLVVDDFVPSGSAQDAARLYREAEQLLRGAGNHAGRQRLSRDARLRAARPPRCLVLSTGEDIPPGHSLRARTWVVEVEPDDVDLDRLTELQRLAADGVFAGALASYLAWLAPQLDARRAAARARVEARRAELAAGRHGRTAAAQAALETALGAFLEFAVEAGAITAGEAGGLMARAVEALGDEGAAVQAAAQRESDPARRFLDLIRSALGSGLAHVASRDGKAPPPDDADAWGWREESRGDEWRWHPRGVCIGWLDGADLYLDPDAAMRVAQGAAPPGDSLLATRRAMSRALRQAGLLASIEQQRETATVRRAVGGAQRNVWHLRAAAVAAGLREGVL</sequence>
<dbReference type="InterPro" id="IPR009270">
    <property type="entry name" value="DUF927"/>
</dbReference>
<protein>
    <submittedName>
        <fullName evidence="3">Uncharacterized protein DUF927</fullName>
    </submittedName>
</protein>
<dbReference type="InterPro" id="IPR014820">
    <property type="entry name" value="PriCT_1"/>
</dbReference>
<comment type="caution">
    <text evidence="3">The sequence shown here is derived from an EMBL/GenBank/DDBJ whole genome shotgun (WGS) entry which is preliminary data.</text>
</comment>